<reference evidence="3" key="1">
    <citation type="submission" date="2020-08" db="EMBL/GenBank/DDBJ databases">
        <title>Genome public.</title>
        <authorList>
            <person name="Liu C."/>
            <person name="Sun Q."/>
        </authorList>
    </citation>
    <scope>NUCLEOTIDE SEQUENCE</scope>
    <source>
        <strain evidence="3">NSJ-33</strain>
    </source>
</reference>
<evidence type="ECO:0000313" key="4">
    <source>
        <dbReference type="Proteomes" id="UP000610760"/>
    </source>
</evidence>
<evidence type="ECO:0000259" key="2">
    <source>
        <dbReference type="Pfam" id="PF13828"/>
    </source>
</evidence>
<dbReference type="InterPro" id="IPR025241">
    <property type="entry name" value="DUF4190"/>
</dbReference>
<evidence type="ECO:0000256" key="1">
    <source>
        <dbReference type="SAM" id="Phobius"/>
    </source>
</evidence>
<feature type="domain" description="DUF4190" evidence="2">
    <location>
        <begin position="19"/>
        <end position="81"/>
    </location>
</feature>
<organism evidence="3 4">
    <name type="scientific">Fumia xinanensis</name>
    <dbReference type="NCBI Taxonomy" id="2763659"/>
    <lineage>
        <taxon>Bacteria</taxon>
        <taxon>Bacillati</taxon>
        <taxon>Bacillota</taxon>
        <taxon>Clostridia</taxon>
        <taxon>Eubacteriales</taxon>
        <taxon>Oscillospiraceae</taxon>
        <taxon>Fumia</taxon>
    </lineage>
</organism>
<dbReference type="EMBL" id="JACRSV010000001">
    <property type="protein sequence ID" value="MBC8558502.1"/>
    <property type="molecule type" value="Genomic_DNA"/>
</dbReference>
<sequence>MDEMNQYQPPVQPQGGKGLAIASMVLGIVSVVFACCLWYISLVAGVVGLILGIVSIKQNRDGRGMAIAGIIMCAIAIVLAICTVLFLGALLASYPELAQYYQYSSY</sequence>
<dbReference type="AlphaFoldDB" id="A0A926E1I4"/>
<keyword evidence="1" id="KW-1133">Transmembrane helix</keyword>
<dbReference type="Pfam" id="PF13828">
    <property type="entry name" value="DUF4190"/>
    <property type="match status" value="1"/>
</dbReference>
<name>A0A926E1I4_9FIRM</name>
<keyword evidence="1" id="KW-0812">Transmembrane</keyword>
<keyword evidence="1" id="KW-0472">Membrane</keyword>
<accession>A0A926E1I4</accession>
<protein>
    <submittedName>
        <fullName evidence="3">DUF4190 domain-containing protein</fullName>
    </submittedName>
</protein>
<evidence type="ECO:0000313" key="3">
    <source>
        <dbReference type="EMBL" id="MBC8558502.1"/>
    </source>
</evidence>
<comment type="caution">
    <text evidence="3">The sequence shown here is derived from an EMBL/GenBank/DDBJ whole genome shotgun (WGS) entry which is preliminary data.</text>
</comment>
<keyword evidence="4" id="KW-1185">Reference proteome</keyword>
<feature type="transmembrane region" description="Helical" evidence="1">
    <location>
        <begin position="65"/>
        <end position="94"/>
    </location>
</feature>
<dbReference type="Proteomes" id="UP000610760">
    <property type="component" value="Unassembled WGS sequence"/>
</dbReference>
<feature type="transmembrane region" description="Helical" evidence="1">
    <location>
        <begin position="20"/>
        <end position="53"/>
    </location>
</feature>
<dbReference type="RefSeq" id="WP_249293391.1">
    <property type="nucleotide sequence ID" value="NZ_JACRSV010000001.1"/>
</dbReference>
<gene>
    <name evidence="3" type="ORF">H8710_00330</name>
</gene>
<proteinExistence type="predicted"/>